<feature type="transmembrane region" description="Helical" evidence="2">
    <location>
        <begin position="389"/>
        <end position="408"/>
    </location>
</feature>
<feature type="transmembrane region" description="Helical" evidence="2">
    <location>
        <begin position="149"/>
        <end position="171"/>
    </location>
</feature>
<proteinExistence type="inferred from homology"/>
<feature type="transmembrane region" description="Helical" evidence="2">
    <location>
        <begin position="219"/>
        <end position="244"/>
    </location>
</feature>
<comment type="similarity">
    <text evidence="1">Belongs to the sodium:neurotransmitter symporter (SNF) (TC 2.A.22) family.</text>
</comment>
<feature type="transmembrane region" description="Helical" evidence="2">
    <location>
        <begin position="46"/>
        <end position="70"/>
    </location>
</feature>
<evidence type="ECO:0000256" key="2">
    <source>
        <dbReference type="SAM" id="Phobius"/>
    </source>
</evidence>
<dbReference type="CDD" id="cd10336">
    <property type="entry name" value="SLC6sbd_Tyt1-Like"/>
    <property type="match status" value="1"/>
</dbReference>
<keyword evidence="2" id="KW-1133">Transmembrane helix</keyword>
<dbReference type="Pfam" id="PF00209">
    <property type="entry name" value="SNF"/>
    <property type="match status" value="2"/>
</dbReference>
<keyword evidence="1" id="KW-0769">Symport</keyword>
<feature type="transmembrane region" description="Helical" evidence="2">
    <location>
        <begin position="17"/>
        <end position="34"/>
    </location>
</feature>
<reference evidence="3 4" key="1">
    <citation type="submission" date="2021-06" db="EMBL/GenBank/DDBJ databases">
        <authorList>
            <person name="Sun Q."/>
            <person name="Li D."/>
        </authorList>
    </citation>
    <scope>NUCLEOTIDE SEQUENCE [LARGE SCALE GENOMIC DNA]</scope>
    <source>
        <strain evidence="3 4">MSJ-5</strain>
    </source>
</reference>
<dbReference type="InterPro" id="IPR000175">
    <property type="entry name" value="Na/ntran_symport"/>
</dbReference>
<dbReference type="EMBL" id="JAHLQK010000003">
    <property type="protein sequence ID" value="MBU5676545.1"/>
    <property type="molecule type" value="Genomic_DNA"/>
</dbReference>
<protein>
    <recommendedName>
        <fullName evidence="1">Transporter</fullName>
    </recommendedName>
</protein>
<evidence type="ECO:0000313" key="4">
    <source>
        <dbReference type="Proteomes" id="UP000779508"/>
    </source>
</evidence>
<feature type="transmembrane region" description="Helical" evidence="2">
    <location>
        <begin position="178"/>
        <end position="199"/>
    </location>
</feature>
<keyword evidence="4" id="KW-1185">Reference proteome</keyword>
<dbReference type="NCBIfam" id="NF037979">
    <property type="entry name" value="Na_transp"/>
    <property type="match status" value="1"/>
</dbReference>
<dbReference type="Proteomes" id="UP000779508">
    <property type="component" value="Unassembled WGS sequence"/>
</dbReference>
<feature type="transmembrane region" description="Helical" evidence="2">
    <location>
        <begin position="301"/>
        <end position="327"/>
    </location>
</feature>
<gene>
    <name evidence="3" type="ORF">KQI88_08960</name>
</gene>
<feature type="transmembrane region" description="Helical" evidence="2">
    <location>
        <begin position="347"/>
        <end position="369"/>
    </location>
</feature>
<dbReference type="PROSITE" id="PS50267">
    <property type="entry name" value="NA_NEUROTRAN_SYMP_3"/>
    <property type="match status" value="1"/>
</dbReference>
<feature type="transmembrane region" description="Helical" evidence="2">
    <location>
        <begin position="91"/>
        <end position="119"/>
    </location>
</feature>
<feature type="transmembrane region" description="Helical" evidence="2">
    <location>
        <begin position="256"/>
        <end position="281"/>
    </location>
</feature>
<accession>A0ABS6G568</accession>
<dbReference type="InterPro" id="IPR047218">
    <property type="entry name" value="YocR/YhdH-like"/>
</dbReference>
<evidence type="ECO:0000313" key="3">
    <source>
        <dbReference type="EMBL" id="MBU5676545.1"/>
    </source>
</evidence>
<keyword evidence="1 2" id="KW-0812">Transmembrane</keyword>
<name>A0ABS6G568_9FIRM</name>
<sequence>MVDLNEKKARDQWGSRFGFIMAAAGSAIGLGNLWKFPYMAGKNGGGAFVFVYFIILLLVGFTLMLAEIAIGRHTQLSAVGAYKKLSEKWSWLGAMGVLAGFLILSFYSVVGGWVINYIIKSVTGVFSTADVDVLGGLFTGLITNPVEPLIYHAIFMIITLAIVIGGISGGIEKASKILMPALFIMMFIVMLRALTLEGAMEGVKFLLAPDFSKINGEVILAALGQVFFSLSLGMGCMITYGSYLSKDEDIVQSAMIIPLLDTAIALLAGLTILPAVFAFGFNPGEGPGLLFVTLPAVFSKMPLGSLFAFIFFVLVLFAALTSAISLLEVTVSYMVDEFRWERKKATFTMAAIIFLVGATASLGLGVWSNIKIVGGRDIFDSLDFTASNILLPLGGMLMCIFIGWVWGLENAIKEASNQGKLAFKLAPFWGFLVKWVAPVAIGIVFLNSTGLLDIIKGLF</sequence>
<organism evidence="3 4">
    <name type="scientific">Alkaliphilus flagellatus</name>
    <dbReference type="NCBI Taxonomy" id="2841507"/>
    <lineage>
        <taxon>Bacteria</taxon>
        <taxon>Bacillati</taxon>
        <taxon>Bacillota</taxon>
        <taxon>Clostridia</taxon>
        <taxon>Peptostreptococcales</taxon>
        <taxon>Natronincolaceae</taxon>
        <taxon>Alkaliphilus</taxon>
    </lineage>
</organism>
<dbReference type="PANTHER" id="PTHR42948:SF1">
    <property type="entry name" value="TRANSPORTER"/>
    <property type="match status" value="1"/>
</dbReference>
<dbReference type="PROSITE" id="PS00610">
    <property type="entry name" value="NA_NEUROTRAN_SYMP_1"/>
    <property type="match status" value="1"/>
</dbReference>
<keyword evidence="2" id="KW-0472">Membrane</keyword>
<comment type="caution">
    <text evidence="3">The sequence shown here is derived from an EMBL/GenBank/DDBJ whole genome shotgun (WGS) entry which is preliminary data.</text>
</comment>
<evidence type="ECO:0000256" key="1">
    <source>
        <dbReference type="RuleBase" id="RU003732"/>
    </source>
</evidence>
<dbReference type="PANTHER" id="PTHR42948">
    <property type="entry name" value="TRANSPORTER"/>
    <property type="match status" value="1"/>
</dbReference>
<feature type="transmembrane region" description="Helical" evidence="2">
    <location>
        <begin position="428"/>
        <end position="446"/>
    </location>
</feature>
<keyword evidence="1" id="KW-0813">Transport</keyword>
<dbReference type="RefSeq" id="WP_216416405.1">
    <property type="nucleotide sequence ID" value="NZ_JAHLQK010000003.1"/>
</dbReference>